<keyword evidence="5" id="KW-1185">Reference proteome</keyword>
<organism evidence="2 5">
    <name type="scientific">Blattamonas nauphoetae</name>
    <dbReference type="NCBI Taxonomy" id="2049346"/>
    <lineage>
        <taxon>Eukaryota</taxon>
        <taxon>Metamonada</taxon>
        <taxon>Preaxostyla</taxon>
        <taxon>Oxymonadida</taxon>
        <taxon>Blattamonas</taxon>
    </lineage>
</organism>
<dbReference type="EMBL" id="JARBJD010000153">
    <property type="protein sequence ID" value="KAK2949629.1"/>
    <property type="molecule type" value="Genomic_DNA"/>
</dbReference>
<comment type="caution">
    <text evidence="2">The sequence shown here is derived from an EMBL/GenBank/DDBJ whole genome shotgun (WGS) entry which is preliminary data.</text>
</comment>
<sequence length="101" mass="11504">MTMRGQKNSHSPDSRDCTTISIDHPPTTHRQTSPTLADAGAVSHQIWIGREEGQHERTAKQSHQQLPSYPTIDCHSRQRGTEEKETSSITRRLNRLKPQIH</sequence>
<accession>A0ABQ9WS36</accession>
<evidence type="ECO:0000313" key="5">
    <source>
        <dbReference type="Proteomes" id="UP001281761"/>
    </source>
</evidence>
<evidence type="ECO:0000313" key="4">
    <source>
        <dbReference type="EMBL" id="KAK2953322.1"/>
    </source>
</evidence>
<reference evidence="2 5" key="1">
    <citation type="journal article" date="2022" name="bioRxiv">
        <title>Genomics of Preaxostyla Flagellates Illuminates Evolutionary Transitions and the Path Towards Mitochondrial Loss.</title>
        <authorList>
            <person name="Novak L.V.F."/>
            <person name="Treitli S.C."/>
            <person name="Pyrih J."/>
            <person name="Halakuc P."/>
            <person name="Pipaliya S.V."/>
            <person name="Vacek V."/>
            <person name="Brzon O."/>
            <person name="Soukal P."/>
            <person name="Eme L."/>
            <person name="Dacks J.B."/>
            <person name="Karnkowska A."/>
            <person name="Elias M."/>
            <person name="Hampl V."/>
        </authorList>
    </citation>
    <scope>NUCLEOTIDE SEQUENCE [LARGE SCALE GENOMIC DNA]</scope>
    <source>
        <strain evidence="2">NAU3</strain>
        <tissue evidence="2">Gut</tissue>
    </source>
</reference>
<evidence type="ECO:0000313" key="3">
    <source>
        <dbReference type="EMBL" id="KAK2949629.1"/>
    </source>
</evidence>
<feature type="compositionally biased region" description="Basic and acidic residues" evidence="1">
    <location>
        <begin position="49"/>
        <end position="59"/>
    </location>
</feature>
<proteinExistence type="predicted"/>
<dbReference type="EMBL" id="JARBJD010000093">
    <property type="protein sequence ID" value="KAK2953322.1"/>
    <property type="molecule type" value="Genomic_DNA"/>
</dbReference>
<feature type="compositionally biased region" description="Basic residues" evidence="1">
    <location>
        <begin position="92"/>
        <end position="101"/>
    </location>
</feature>
<evidence type="ECO:0000256" key="1">
    <source>
        <dbReference type="SAM" id="MobiDB-lite"/>
    </source>
</evidence>
<feature type="compositionally biased region" description="Basic and acidic residues" evidence="1">
    <location>
        <begin position="74"/>
        <end position="86"/>
    </location>
</feature>
<dbReference type="Proteomes" id="UP001281761">
    <property type="component" value="Unassembled WGS sequence"/>
</dbReference>
<feature type="region of interest" description="Disordered" evidence="1">
    <location>
        <begin position="1"/>
        <end position="101"/>
    </location>
</feature>
<name>A0ABQ9WS36_9EUKA</name>
<gene>
    <name evidence="4" type="ORF">BLNAU_11785</name>
    <name evidence="3" type="ORF">BLNAU_15489</name>
    <name evidence="2" type="ORF">BLNAU_22793</name>
</gene>
<dbReference type="EMBL" id="JARBJD010000419">
    <property type="protein sequence ID" value="KAK2942302.1"/>
    <property type="molecule type" value="Genomic_DNA"/>
</dbReference>
<protein>
    <submittedName>
        <fullName evidence="2">Uncharacterized protein</fullName>
    </submittedName>
</protein>
<evidence type="ECO:0000313" key="2">
    <source>
        <dbReference type="EMBL" id="KAK2942302.1"/>
    </source>
</evidence>